<evidence type="ECO:0000259" key="1">
    <source>
        <dbReference type="SMART" id="SM00881"/>
    </source>
</evidence>
<dbReference type="SUPFAM" id="SSF51735">
    <property type="entry name" value="NAD(P)-binding Rossmann-fold domains"/>
    <property type="match status" value="1"/>
</dbReference>
<feature type="domain" description="CoA-binding" evidence="1">
    <location>
        <begin position="17"/>
        <end position="114"/>
    </location>
</feature>
<dbReference type="Pfam" id="PF13607">
    <property type="entry name" value="Succ_CoA_lig"/>
    <property type="match status" value="1"/>
</dbReference>
<proteinExistence type="predicted"/>
<comment type="caution">
    <text evidence="2">The sequence shown here is derived from an EMBL/GenBank/DDBJ whole genome shotgun (WGS) entry which is preliminary data.</text>
</comment>
<dbReference type="EMBL" id="LAZR01004798">
    <property type="protein sequence ID" value="KKN05496.1"/>
    <property type="molecule type" value="Genomic_DNA"/>
</dbReference>
<dbReference type="PANTHER" id="PTHR42793">
    <property type="entry name" value="COA BINDING DOMAIN CONTAINING PROTEIN"/>
    <property type="match status" value="1"/>
</dbReference>
<dbReference type="InterPro" id="IPR032875">
    <property type="entry name" value="Succ_CoA_lig_flav_dom"/>
</dbReference>
<protein>
    <recommendedName>
        <fullName evidence="1">CoA-binding domain-containing protein</fullName>
    </recommendedName>
</protein>
<dbReference type="Gene3D" id="3.40.50.720">
    <property type="entry name" value="NAD(P)-binding Rossmann-like Domain"/>
    <property type="match status" value="1"/>
</dbReference>
<dbReference type="InterPro" id="IPR003781">
    <property type="entry name" value="CoA-bd"/>
</dbReference>
<dbReference type="PANTHER" id="PTHR42793:SF1">
    <property type="entry name" value="PEPTIDYL-LYSINE N-ACETYLTRANSFERASE PATZ"/>
    <property type="match status" value="1"/>
</dbReference>
<gene>
    <name evidence="2" type="ORF">LCGC14_1086780</name>
</gene>
<evidence type="ECO:0000313" key="2">
    <source>
        <dbReference type="EMBL" id="KKN05496.1"/>
    </source>
</evidence>
<dbReference type="InterPro" id="IPR016102">
    <property type="entry name" value="Succinyl-CoA_synth-like"/>
</dbReference>
<dbReference type="SUPFAM" id="SSF52210">
    <property type="entry name" value="Succinyl-CoA synthetase domains"/>
    <property type="match status" value="2"/>
</dbReference>
<dbReference type="SMART" id="SM00881">
    <property type="entry name" value="CoA_binding"/>
    <property type="match status" value="1"/>
</dbReference>
<dbReference type="Pfam" id="PF13380">
    <property type="entry name" value="CoA_binding_2"/>
    <property type="match status" value="1"/>
</dbReference>
<name>A0A0F9PWT3_9ZZZZ</name>
<sequence>MTENNIESVNINFIEQILNPKSICVFGANNNPLTTMGSMQLRNIIAGNGFDGNIYPIHPRLDKVQGFKAYKSIFDVPIVPDLAFLILPTHAVPKVMEECGQKGIKRLIITSGGFREIGLNGIELSKQIDELSKKYDIRFIGPNCLGIYNGWYGYPEKKNAYFNTFWSYLPHKRGNISIISQSGTVAAQTAWYTNELGIKVGKSISVGNERNIDLVDLLEYFKDDPQTEVIGLYIEEIKRGKKFIRLAKEITPQKPIVAIYAGGTSAATRSIMSHTGSIAGDDRIYDAVFSETGIISTNSIIEFLLYLRTLSHAQIYDTFPKGKRVGIITDSGGPGAMMTKTAELYGLEIPEFSKDLKGEISKDLPTTASVYNPIDATFHNNFSNVLIKFPKLLMKSGEVDSIIVFGIYDFDEMMNTIEKSGMKVNERMKDIKDMILSIVIKPIKRFMKKFSIPVFYAGPFPYHYPIYQRYLSQDISIFSLWDHPTKCLAMLTKYSEYRKKKS</sequence>
<dbReference type="InterPro" id="IPR036291">
    <property type="entry name" value="NAD(P)-bd_dom_sf"/>
</dbReference>
<dbReference type="AlphaFoldDB" id="A0A0F9PWT3"/>
<dbReference type="Gene3D" id="3.40.50.261">
    <property type="entry name" value="Succinyl-CoA synthetase domains"/>
    <property type="match status" value="2"/>
</dbReference>
<accession>A0A0F9PWT3</accession>
<reference evidence="2" key="1">
    <citation type="journal article" date="2015" name="Nature">
        <title>Complex archaea that bridge the gap between prokaryotes and eukaryotes.</title>
        <authorList>
            <person name="Spang A."/>
            <person name="Saw J.H."/>
            <person name="Jorgensen S.L."/>
            <person name="Zaremba-Niedzwiedzka K."/>
            <person name="Martijn J."/>
            <person name="Lind A.E."/>
            <person name="van Eijk R."/>
            <person name="Schleper C."/>
            <person name="Guy L."/>
            <person name="Ettema T.J."/>
        </authorList>
    </citation>
    <scope>NUCLEOTIDE SEQUENCE</scope>
</reference>
<organism evidence="2">
    <name type="scientific">marine sediment metagenome</name>
    <dbReference type="NCBI Taxonomy" id="412755"/>
    <lineage>
        <taxon>unclassified sequences</taxon>
        <taxon>metagenomes</taxon>
        <taxon>ecological metagenomes</taxon>
    </lineage>
</organism>